<dbReference type="Gene3D" id="1.10.238.160">
    <property type="match status" value="1"/>
</dbReference>
<dbReference type="RefSeq" id="WP_038342062.1">
    <property type="nucleotide sequence ID" value="NZ_JACDZB010000022.1"/>
</dbReference>
<feature type="compositionally biased region" description="Polar residues" evidence="1">
    <location>
        <begin position="1"/>
        <end position="13"/>
    </location>
</feature>
<dbReference type="EMBL" id="JARTMM010000160">
    <property type="protein sequence ID" value="MDK4883882.1"/>
    <property type="molecule type" value="Genomic_DNA"/>
</dbReference>
<reference evidence="3 5" key="1">
    <citation type="journal article" date="2023" name="Nat. Commun.">
        <title>Genomic dissection of endemic carbapenem resistance reveals metallo-beta-lactamase dissemination through clonal, plasmid and integron transfer.</title>
        <authorList>
            <person name="Macesic N."/>
            <person name="Hawkey J."/>
            <person name="Vezina B."/>
            <person name="Wisniewski J.A."/>
            <person name="Cottingham H."/>
            <person name="Blakeway L.V."/>
            <person name="Harshegyi T."/>
            <person name="Pragastis K."/>
            <person name="Badoordeen G.Z."/>
            <person name="Dennison A."/>
            <person name="Spelman D.W."/>
            <person name="Jenney A.W.J."/>
            <person name="Peleg A.Y."/>
        </authorList>
    </citation>
    <scope>NUCLEOTIDE SEQUENCE [LARGE SCALE GENOMIC DNA]</scope>
    <source>
        <strain evidence="3 5">CPO519</strain>
    </source>
</reference>
<evidence type="ECO:0000256" key="1">
    <source>
        <dbReference type="SAM" id="MobiDB-lite"/>
    </source>
</evidence>
<feature type="region of interest" description="Disordered" evidence="1">
    <location>
        <begin position="1"/>
        <end position="20"/>
    </location>
</feature>
<dbReference type="Proteomes" id="UP001174156">
    <property type="component" value="Unassembled WGS sequence"/>
</dbReference>
<sequence length="81" mass="9270">MQYSVQQNDNVESATLPKTGYTSLNDMLPHLPIKRSTVWKWVKDGRFPVPVKIHTLTRWRCVEIHAWLNQYADTGACNGGV</sequence>
<dbReference type="Pfam" id="PF05930">
    <property type="entry name" value="Phage_AlpA"/>
    <property type="match status" value="1"/>
</dbReference>
<dbReference type="InterPro" id="IPR010260">
    <property type="entry name" value="AlpA"/>
</dbReference>
<reference evidence="2" key="2">
    <citation type="submission" date="2023-01" db="EMBL/GenBank/DDBJ databases">
        <title>Genomic dissection of endemic carbapenem resistance: metallo-beta-lactamase gene dissemination through clonal, plasmid and integron transfer pathways.</title>
        <authorList>
            <person name="Macesic N."/>
        </authorList>
    </citation>
    <scope>NUCLEOTIDE SEQUENCE</scope>
    <source>
        <strain evidence="2">CPO519</strain>
    </source>
</reference>
<evidence type="ECO:0000313" key="3">
    <source>
        <dbReference type="EMBL" id="MEC5496012.1"/>
    </source>
</evidence>
<comment type="caution">
    <text evidence="2">The sequence shown here is derived from an EMBL/GenBank/DDBJ whole genome shotgun (WGS) entry which is preliminary data.</text>
</comment>
<organism evidence="2">
    <name type="scientific">Acinetobacter baumannii</name>
    <dbReference type="NCBI Taxonomy" id="470"/>
    <lineage>
        <taxon>Bacteria</taxon>
        <taxon>Pseudomonadati</taxon>
        <taxon>Pseudomonadota</taxon>
        <taxon>Gammaproteobacteria</taxon>
        <taxon>Moraxellales</taxon>
        <taxon>Moraxellaceae</taxon>
        <taxon>Acinetobacter</taxon>
        <taxon>Acinetobacter calcoaceticus/baumannii complex</taxon>
    </lineage>
</organism>
<dbReference type="EMBL" id="JARTMM020000001">
    <property type="protein sequence ID" value="MEC5496012.1"/>
    <property type="molecule type" value="Genomic_DNA"/>
</dbReference>
<accession>A0AA90HUS1</accession>
<dbReference type="EMBL" id="JARTMM020000001">
    <property type="protein sequence ID" value="MEC5498172.1"/>
    <property type="molecule type" value="Genomic_DNA"/>
</dbReference>
<evidence type="ECO:0000313" key="5">
    <source>
        <dbReference type="Proteomes" id="UP001174156"/>
    </source>
</evidence>
<proteinExistence type="predicted"/>
<name>A0AA90HUS1_ACIBA</name>
<reference evidence="3" key="3">
    <citation type="submission" date="2024-01" db="EMBL/GenBank/DDBJ databases">
        <authorList>
            <person name="Macesic N."/>
        </authorList>
    </citation>
    <scope>NUCLEOTIDE SEQUENCE</scope>
    <source>
        <strain evidence="3">CPO519</strain>
    </source>
</reference>
<dbReference type="AlphaFoldDB" id="A0AA90HUS1"/>
<protein>
    <submittedName>
        <fullName evidence="3">AlpA family phage regulatory protein</fullName>
    </submittedName>
    <submittedName>
        <fullName evidence="2">Helix-turn-helix domain-containing protein</fullName>
    </submittedName>
</protein>
<gene>
    <name evidence="3" type="ORF">P9867_005510</name>
    <name evidence="4" type="ORF">P9867_017455</name>
    <name evidence="2" type="ORF">P9867_20330</name>
</gene>
<evidence type="ECO:0000313" key="2">
    <source>
        <dbReference type="EMBL" id="MDK4883882.1"/>
    </source>
</evidence>
<evidence type="ECO:0000313" key="4">
    <source>
        <dbReference type="EMBL" id="MEC5498172.1"/>
    </source>
</evidence>